<protein>
    <recommendedName>
        <fullName evidence="7">Endoribonuclease YbeY</fullName>
        <ecNumber evidence="7">3.1.-.-</ecNumber>
    </recommendedName>
</protein>
<dbReference type="EC" id="3.1.-.-" evidence="7"/>
<keyword evidence="7" id="KW-0698">rRNA processing</keyword>
<keyword evidence="2 7" id="KW-0540">Nuclease</keyword>
<keyword evidence="4 7" id="KW-0255">Endonuclease</keyword>
<comment type="subcellular location">
    <subcellularLocation>
        <location evidence="7">Cytoplasm</location>
    </subcellularLocation>
</comment>
<comment type="similarity">
    <text evidence="1 7">Belongs to the endoribonuclease YbeY family.</text>
</comment>
<proteinExistence type="inferred from homology"/>
<evidence type="ECO:0000256" key="4">
    <source>
        <dbReference type="ARBA" id="ARBA00022759"/>
    </source>
</evidence>
<dbReference type="PANTHER" id="PTHR46986:SF1">
    <property type="entry name" value="ENDORIBONUCLEASE YBEY, CHLOROPLASTIC"/>
    <property type="match status" value="1"/>
</dbReference>
<dbReference type="RefSeq" id="WP_320500213.1">
    <property type="nucleotide sequence ID" value="NZ_JAXCLX010000001.1"/>
</dbReference>
<gene>
    <name evidence="7 8" type="primary">ybeY</name>
    <name evidence="8" type="ORF">SMD31_07635</name>
</gene>
<name>A0ABU5DYR0_9PROT</name>
<keyword evidence="7" id="KW-0963">Cytoplasm</keyword>
<reference evidence="8 9" key="1">
    <citation type="journal article" date="2013" name="Antonie Van Leeuwenhoek">
        <title>Dongia rigui sp. nov., isolated from freshwater of a large wetland in Korea.</title>
        <authorList>
            <person name="Baik K.S."/>
            <person name="Hwang Y.M."/>
            <person name="Choi J.S."/>
            <person name="Kwon J."/>
            <person name="Seong C.N."/>
        </authorList>
    </citation>
    <scope>NUCLEOTIDE SEQUENCE [LARGE SCALE GENOMIC DNA]</scope>
    <source>
        <strain evidence="8 9">04SU4-P</strain>
    </source>
</reference>
<dbReference type="Pfam" id="PF02130">
    <property type="entry name" value="YbeY"/>
    <property type="match status" value="1"/>
</dbReference>
<feature type="binding site" evidence="7">
    <location>
        <position position="144"/>
    </location>
    <ligand>
        <name>Zn(2+)</name>
        <dbReference type="ChEBI" id="CHEBI:29105"/>
        <note>catalytic</note>
    </ligand>
</feature>
<dbReference type="PROSITE" id="PS01306">
    <property type="entry name" value="UPF0054"/>
    <property type="match status" value="1"/>
</dbReference>
<evidence type="ECO:0000256" key="3">
    <source>
        <dbReference type="ARBA" id="ARBA00022723"/>
    </source>
</evidence>
<evidence type="ECO:0000256" key="7">
    <source>
        <dbReference type="HAMAP-Rule" id="MF_00009"/>
    </source>
</evidence>
<dbReference type="InterPro" id="IPR002036">
    <property type="entry name" value="YbeY"/>
</dbReference>
<keyword evidence="9" id="KW-1185">Reference proteome</keyword>
<evidence type="ECO:0000313" key="9">
    <source>
        <dbReference type="Proteomes" id="UP001271769"/>
    </source>
</evidence>
<keyword evidence="6 7" id="KW-0862">Zinc</keyword>
<evidence type="ECO:0000256" key="1">
    <source>
        <dbReference type="ARBA" id="ARBA00010875"/>
    </source>
</evidence>
<dbReference type="InterPro" id="IPR023091">
    <property type="entry name" value="MetalPrtase_cat_dom_sf_prd"/>
</dbReference>
<keyword evidence="3 7" id="KW-0479">Metal-binding</keyword>
<dbReference type="PANTHER" id="PTHR46986">
    <property type="entry name" value="ENDORIBONUCLEASE YBEY, CHLOROPLASTIC"/>
    <property type="match status" value="1"/>
</dbReference>
<comment type="cofactor">
    <cofactor evidence="7">
        <name>Zn(2+)</name>
        <dbReference type="ChEBI" id="CHEBI:29105"/>
    </cofactor>
    <text evidence="7">Binds 1 zinc ion.</text>
</comment>
<comment type="function">
    <text evidence="7">Single strand-specific metallo-endoribonuclease involved in late-stage 70S ribosome quality control and in maturation of the 3' terminus of the 16S rRNA.</text>
</comment>
<dbReference type="Proteomes" id="UP001271769">
    <property type="component" value="Unassembled WGS sequence"/>
</dbReference>
<dbReference type="Gene3D" id="3.40.390.30">
    <property type="entry name" value="Metalloproteases ('zincins'), catalytic domain"/>
    <property type="match status" value="1"/>
</dbReference>
<feature type="binding site" evidence="7">
    <location>
        <position position="140"/>
    </location>
    <ligand>
        <name>Zn(2+)</name>
        <dbReference type="ChEBI" id="CHEBI:29105"/>
        <note>catalytic</note>
    </ligand>
</feature>
<keyword evidence="5 7" id="KW-0378">Hydrolase</keyword>
<dbReference type="HAMAP" id="MF_00009">
    <property type="entry name" value="Endoribonucl_YbeY"/>
    <property type="match status" value="1"/>
</dbReference>
<dbReference type="SUPFAM" id="SSF55486">
    <property type="entry name" value="Metalloproteases ('zincins'), catalytic domain"/>
    <property type="match status" value="1"/>
</dbReference>
<dbReference type="NCBIfam" id="TIGR00043">
    <property type="entry name" value="rRNA maturation RNase YbeY"/>
    <property type="match status" value="1"/>
</dbReference>
<evidence type="ECO:0000313" key="8">
    <source>
        <dbReference type="EMBL" id="MDY0871788.1"/>
    </source>
</evidence>
<accession>A0ABU5DYR0</accession>
<comment type="caution">
    <text evidence="8">The sequence shown here is derived from an EMBL/GenBank/DDBJ whole genome shotgun (WGS) entry which is preliminary data.</text>
</comment>
<dbReference type="EMBL" id="JAXCLX010000001">
    <property type="protein sequence ID" value="MDY0871788.1"/>
    <property type="molecule type" value="Genomic_DNA"/>
</dbReference>
<evidence type="ECO:0000256" key="2">
    <source>
        <dbReference type="ARBA" id="ARBA00022722"/>
    </source>
</evidence>
<organism evidence="8 9">
    <name type="scientific">Dongia rigui</name>
    <dbReference type="NCBI Taxonomy" id="940149"/>
    <lineage>
        <taxon>Bacteria</taxon>
        <taxon>Pseudomonadati</taxon>
        <taxon>Pseudomonadota</taxon>
        <taxon>Alphaproteobacteria</taxon>
        <taxon>Rhodospirillales</taxon>
        <taxon>Dongiaceae</taxon>
        <taxon>Dongia</taxon>
    </lineage>
</organism>
<evidence type="ECO:0000256" key="6">
    <source>
        <dbReference type="ARBA" id="ARBA00022833"/>
    </source>
</evidence>
<feature type="binding site" evidence="7">
    <location>
        <position position="150"/>
    </location>
    <ligand>
        <name>Zn(2+)</name>
        <dbReference type="ChEBI" id="CHEBI:29105"/>
        <note>catalytic</note>
    </ligand>
</feature>
<dbReference type="InterPro" id="IPR020549">
    <property type="entry name" value="YbeY_CS"/>
</dbReference>
<sequence>MTSAAPSLKIGIVVADKAWEKALPDAAKIARKVTRRAILGALAARALPRKRLKEAGKFVLDITLDNDRGVRHLNRDYRGKDKPTNVLSFAALDAGLPPKGVPPSYPWALGDVVLALGTVKREAKEQGKDLSQHYCHLVVHGVLHLLGFDHENDREARAMEKLERDILAGLGWPDPYHLK</sequence>
<keyword evidence="7" id="KW-0690">Ribosome biogenesis</keyword>
<evidence type="ECO:0000256" key="5">
    <source>
        <dbReference type="ARBA" id="ARBA00022801"/>
    </source>
</evidence>